<feature type="domain" description="HTH psq-type" evidence="2">
    <location>
        <begin position="26"/>
        <end position="56"/>
    </location>
</feature>
<dbReference type="EMBL" id="GGMR01012177">
    <property type="protein sequence ID" value="MBY24796.1"/>
    <property type="molecule type" value="Transcribed_RNA"/>
</dbReference>
<dbReference type="GO" id="GO:0005634">
    <property type="term" value="C:nucleus"/>
    <property type="evidence" value="ECO:0007669"/>
    <property type="project" value="UniProtKB-SubCell"/>
</dbReference>
<proteinExistence type="predicted"/>
<accession>A0A2S2P7A5</accession>
<organism evidence="3">
    <name type="scientific">Schizaphis graminum</name>
    <name type="common">Green bug aphid</name>
    <dbReference type="NCBI Taxonomy" id="13262"/>
    <lineage>
        <taxon>Eukaryota</taxon>
        <taxon>Metazoa</taxon>
        <taxon>Ecdysozoa</taxon>
        <taxon>Arthropoda</taxon>
        <taxon>Hexapoda</taxon>
        <taxon>Insecta</taxon>
        <taxon>Pterygota</taxon>
        <taxon>Neoptera</taxon>
        <taxon>Paraneoptera</taxon>
        <taxon>Hemiptera</taxon>
        <taxon>Sternorrhyncha</taxon>
        <taxon>Aphidomorpha</taxon>
        <taxon>Aphidoidea</taxon>
        <taxon>Aphididae</taxon>
        <taxon>Aphidini</taxon>
        <taxon>Schizaphis</taxon>
    </lineage>
</organism>
<dbReference type="InterPro" id="IPR009057">
    <property type="entry name" value="Homeodomain-like_sf"/>
</dbReference>
<evidence type="ECO:0000256" key="1">
    <source>
        <dbReference type="ARBA" id="ARBA00004123"/>
    </source>
</evidence>
<evidence type="ECO:0000313" key="3">
    <source>
        <dbReference type="EMBL" id="MBY24796.1"/>
    </source>
</evidence>
<gene>
    <name evidence="3" type="ORF">g.86456</name>
</gene>
<name>A0A2S2P7A5_SCHGA</name>
<sequence>MARVYKRKLGSRSYRNQPSDVIEEVLNKIVNGEMSILAASKQYQIPYGTLYNRYNGLHGNKPGGQPILNEAEEKLLLAAVTKCGDWGFPLTLMDMRLVAKSFLDKKGIVVQKFKENLPGDDWARSVLKRHQILGKRIATNISRSRAEVSHTTINSYFDNLVTVLKDIPAHNIFNYDESNLQDDPGKKKFLFRRGIKYPVRVQNHTKSATTIMVCGSADGILLPPYIVYKSGSLWESWTIGGPRGSPCCSDPCCSKGSRFNCII</sequence>
<dbReference type="AlphaFoldDB" id="A0A2S2P7A5"/>
<dbReference type="GO" id="GO:0003677">
    <property type="term" value="F:DNA binding"/>
    <property type="evidence" value="ECO:0007669"/>
    <property type="project" value="InterPro"/>
</dbReference>
<dbReference type="InterPro" id="IPR007889">
    <property type="entry name" value="HTH_Psq"/>
</dbReference>
<dbReference type="Gene3D" id="1.10.10.60">
    <property type="entry name" value="Homeodomain-like"/>
    <property type="match status" value="1"/>
</dbReference>
<dbReference type="SUPFAM" id="SSF46689">
    <property type="entry name" value="Homeodomain-like"/>
    <property type="match status" value="1"/>
</dbReference>
<dbReference type="Pfam" id="PF05225">
    <property type="entry name" value="HTH_psq"/>
    <property type="match status" value="1"/>
</dbReference>
<comment type="subcellular location">
    <subcellularLocation>
        <location evidence="1">Nucleus</location>
    </subcellularLocation>
</comment>
<protein>
    <recommendedName>
        <fullName evidence="2">HTH psq-type domain-containing protein</fullName>
    </recommendedName>
</protein>
<evidence type="ECO:0000259" key="2">
    <source>
        <dbReference type="Pfam" id="PF05225"/>
    </source>
</evidence>
<reference evidence="3" key="1">
    <citation type="submission" date="2018-04" db="EMBL/GenBank/DDBJ databases">
        <title>Transcriptome of Schizaphis graminum biotype I.</title>
        <authorList>
            <person name="Scully E.D."/>
            <person name="Geib S.M."/>
            <person name="Palmer N.A."/>
            <person name="Koch K."/>
            <person name="Bradshaw J."/>
            <person name="Heng-Moss T."/>
            <person name="Sarath G."/>
        </authorList>
    </citation>
    <scope>NUCLEOTIDE SEQUENCE</scope>
</reference>